<keyword evidence="10 13" id="KW-0472">Membrane</keyword>
<evidence type="ECO:0000313" key="15">
    <source>
        <dbReference type="Proteomes" id="UP000052268"/>
    </source>
</evidence>
<evidence type="ECO:0000256" key="13">
    <source>
        <dbReference type="SAM" id="Phobius"/>
    </source>
</evidence>
<evidence type="ECO:0000256" key="5">
    <source>
        <dbReference type="ARBA" id="ARBA00022617"/>
    </source>
</evidence>
<feature type="transmembrane region" description="Helical" evidence="13">
    <location>
        <begin position="108"/>
        <end position="130"/>
    </location>
</feature>
<evidence type="ECO:0000256" key="12">
    <source>
        <dbReference type="PIRSR" id="PIRSR000178-1"/>
    </source>
</evidence>
<keyword evidence="6 13" id="KW-0812">Transmembrane</keyword>
<evidence type="ECO:0000256" key="10">
    <source>
        <dbReference type="ARBA" id="ARBA00023136"/>
    </source>
</evidence>
<dbReference type="RefSeq" id="WP_059150535.1">
    <property type="nucleotide sequence ID" value="NZ_KQ130452.1"/>
</dbReference>
<evidence type="ECO:0000256" key="7">
    <source>
        <dbReference type="ARBA" id="ARBA00022723"/>
    </source>
</evidence>
<dbReference type="GO" id="GO:0006099">
    <property type="term" value="P:tricarboxylic acid cycle"/>
    <property type="evidence" value="ECO:0007669"/>
    <property type="project" value="InterPro"/>
</dbReference>
<proteinExistence type="inferred from homology"/>
<dbReference type="OrthoDB" id="9799441at2"/>
<reference evidence="14 15" key="1">
    <citation type="journal article" date="2015" name="G3 (Bethesda)">
        <title>Insights into Ongoing Evolution of the Hexachlorocyclohexane Catabolic Pathway from Comparative Genomics of Ten Sphingomonadaceae Strains.</title>
        <authorList>
            <person name="Pearce S.L."/>
            <person name="Oakeshott J.G."/>
            <person name="Pandey G."/>
        </authorList>
    </citation>
    <scope>NUCLEOTIDE SEQUENCE [LARGE SCALE GENOMIC DNA]</scope>
    <source>
        <strain evidence="14 15">LL02</strain>
    </source>
</reference>
<dbReference type="PANTHER" id="PTHR10978">
    <property type="entry name" value="SUCCINATE DEHYDROGENASE CYTOCHROME B560 SUBUNIT"/>
    <property type="match status" value="1"/>
</dbReference>
<evidence type="ECO:0000313" key="14">
    <source>
        <dbReference type="EMBL" id="KMS59825.1"/>
    </source>
</evidence>
<dbReference type="Proteomes" id="UP000052268">
    <property type="component" value="Unassembled WGS sequence"/>
</dbReference>
<dbReference type="GO" id="GO:0009055">
    <property type="term" value="F:electron transfer activity"/>
    <property type="evidence" value="ECO:0007669"/>
    <property type="project" value="InterPro"/>
</dbReference>
<dbReference type="GO" id="GO:0016020">
    <property type="term" value="C:membrane"/>
    <property type="evidence" value="ECO:0007669"/>
    <property type="project" value="UniProtKB-SubCell"/>
</dbReference>
<evidence type="ECO:0000256" key="3">
    <source>
        <dbReference type="ARBA" id="ARBA00007244"/>
    </source>
</evidence>
<evidence type="ECO:0000256" key="1">
    <source>
        <dbReference type="ARBA" id="ARBA00004050"/>
    </source>
</evidence>
<dbReference type="InterPro" id="IPR000701">
    <property type="entry name" value="SuccDH_FuR_B_TM-su"/>
</dbReference>
<comment type="cofactor">
    <cofactor evidence="12">
        <name>heme</name>
        <dbReference type="ChEBI" id="CHEBI:30413"/>
    </cofactor>
    <text evidence="12">The heme is bound between the two transmembrane subunits.</text>
</comment>
<dbReference type="CDD" id="cd03499">
    <property type="entry name" value="SQR_TypeC_SdhC"/>
    <property type="match status" value="1"/>
</dbReference>
<feature type="transmembrane region" description="Helical" evidence="13">
    <location>
        <begin position="37"/>
        <end position="57"/>
    </location>
</feature>
<evidence type="ECO:0000256" key="8">
    <source>
        <dbReference type="ARBA" id="ARBA00022989"/>
    </source>
</evidence>
<dbReference type="InterPro" id="IPR014314">
    <property type="entry name" value="Succ_DH_cytb556"/>
</dbReference>
<sequence length="131" mass="14470">MANAGTKNRPLSPHLQIWKWGPHMFVSILHRVTGDGMAFAGLGVLLWWLGALAGGPASYATFQWAMSTWIGMIVLVGISWAFFSHMMSGLRHFALDVGAGFELRTNRMWSIICPILGVVLTAAFWALLLLR</sequence>
<evidence type="ECO:0000256" key="4">
    <source>
        <dbReference type="ARBA" id="ARBA00020076"/>
    </source>
</evidence>
<comment type="caution">
    <text evidence="14">The sequence shown here is derived from an EMBL/GenBank/DDBJ whole genome shotgun (WGS) entry which is preliminary data.</text>
</comment>
<dbReference type="InterPro" id="IPR018495">
    <property type="entry name" value="Succ_DH_cyt_bsu_CS"/>
</dbReference>
<dbReference type="InterPro" id="IPR034804">
    <property type="entry name" value="SQR/QFR_C/D"/>
</dbReference>
<accession>A0A0J8B0A7</accession>
<feature type="transmembrane region" description="Helical" evidence="13">
    <location>
        <begin position="69"/>
        <end position="88"/>
    </location>
</feature>
<dbReference type="PANTHER" id="PTHR10978:SF5">
    <property type="entry name" value="SUCCINATE DEHYDROGENASE CYTOCHROME B560 SUBUNIT, MITOCHONDRIAL"/>
    <property type="match status" value="1"/>
</dbReference>
<keyword evidence="9 12" id="KW-0408">Iron</keyword>
<name>A0A0J8B0A7_9SPHN</name>
<evidence type="ECO:0000256" key="2">
    <source>
        <dbReference type="ARBA" id="ARBA00004141"/>
    </source>
</evidence>
<feature type="binding site" description="axial binding residue" evidence="12">
    <location>
        <position position="85"/>
    </location>
    <ligand>
        <name>heme</name>
        <dbReference type="ChEBI" id="CHEBI:30413"/>
        <note>ligand shared with second transmembrane subunit</note>
    </ligand>
    <ligandPart>
        <name>Fe</name>
        <dbReference type="ChEBI" id="CHEBI:18248"/>
    </ligandPart>
</feature>
<dbReference type="GO" id="GO:0046872">
    <property type="term" value="F:metal ion binding"/>
    <property type="evidence" value="ECO:0007669"/>
    <property type="project" value="UniProtKB-KW"/>
</dbReference>
<evidence type="ECO:0000256" key="9">
    <source>
        <dbReference type="ARBA" id="ARBA00023004"/>
    </source>
</evidence>
<keyword evidence="7 12" id="KW-0479">Metal-binding</keyword>
<protein>
    <recommendedName>
        <fullName evidence="4">Succinate dehydrogenase cytochrome b556 subunit</fullName>
    </recommendedName>
</protein>
<evidence type="ECO:0000256" key="11">
    <source>
        <dbReference type="ARBA" id="ARBA00025912"/>
    </source>
</evidence>
<dbReference type="NCBIfam" id="TIGR02970">
    <property type="entry name" value="succ_dehyd_cytB"/>
    <property type="match status" value="1"/>
</dbReference>
<organism evidence="14 15">
    <name type="scientific">Novosphingobium barchaimii LL02</name>
    <dbReference type="NCBI Taxonomy" id="1114963"/>
    <lineage>
        <taxon>Bacteria</taxon>
        <taxon>Pseudomonadati</taxon>
        <taxon>Pseudomonadota</taxon>
        <taxon>Alphaproteobacteria</taxon>
        <taxon>Sphingomonadales</taxon>
        <taxon>Sphingomonadaceae</taxon>
        <taxon>Novosphingobium</taxon>
    </lineage>
</organism>
<comment type="similarity">
    <text evidence="3">Belongs to the cytochrome b560 family.</text>
</comment>
<dbReference type="PATRIC" id="fig|1114963.3.peg.1221"/>
<dbReference type="PIRSF" id="PIRSF000178">
    <property type="entry name" value="SDH_cyt_b560"/>
    <property type="match status" value="1"/>
</dbReference>
<dbReference type="Gene3D" id="1.20.1300.10">
    <property type="entry name" value="Fumarate reductase/succinate dehydrogenase, transmembrane subunit"/>
    <property type="match status" value="1"/>
</dbReference>
<dbReference type="SUPFAM" id="SSF81343">
    <property type="entry name" value="Fumarate reductase respiratory complex transmembrane subunits"/>
    <property type="match status" value="1"/>
</dbReference>
<comment type="subunit">
    <text evidence="11">Part of an enzyme complex containing four subunits: a flavoprotein, an iron-sulfur protein, plus two membrane-anchoring proteins, SdhC and SdhD. The complex can form homotrimers.</text>
</comment>
<keyword evidence="15" id="KW-1185">Reference proteome</keyword>
<comment type="subcellular location">
    <subcellularLocation>
        <location evidence="2">Membrane</location>
        <topology evidence="2">Multi-pass membrane protein</topology>
    </subcellularLocation>
</comment>
<evidence type="ECO:0000256" key="6">
    <source>
        <dbReference type="ARBA" id="ARBA00022692"/>
    </source>
</evidence>
<dbReference type="Pfam" id="PF01127">
    <property type="entry name" value="Sdh_cyt"/>
    <property type="match status" value="1"/>
</dbReference>
<dbReference type="EMBL" id="JACU01000002">
    <property type="protein sequence ID" value="KMS59825.1"/>
    <property type="molecule type" value="Genomic_DNA"/>
</dbReference>
<dbReference type="PROSITE" id="PS01000">
    <property type="entry name" value="SDH_CYT_1"/>
    <property type="match status" value="1"/>
</dbReference>
<keyword evidence="5 12" id="KW-0349">Heme</keyword>
<gene>
    <name evidence="14" type="ORF">V474_11575</name>
</gene>
<keyword evidence="8 13" id="KW-1133">Transmembrane helix</keyword>
<dbReference type="AlphaFoldDB" id="A0A0J8B0A7"/>
<comment type="function">
    <text evidence="1">Membrane-anchoring subunit of succinate dehydrogenase (SDH).</text>
</comment>